<evidence type="ECO:0000256" key="12">
    <source>
        <dbReference type="ARBA" id="ARBA00022960"/>
    </source>
</evidence>
<dbReference type="GO" id="GO:0009245">
    <property type="term" value="P:lipid A biosynthetic process"/>
    <property type="evidence" value="ECO:0007669"/>
    <property type="project" value="UniProtKB-UniRule"/>
</dbReference>
<evidence type="ECO:0000256" key="8">
    <source>
        <dbReference type="ARBA" id="ARBA00022695"/>
    </source>
</evidence>
<feature type="binding site" evidence="20">
    <location>
        <position position="353"/>
    </location>
    <ligand>
        <name>UDP-N-acetyl-alpha-D-glucosamine</name>
        <dbReference type="ChEBI" id="CHEBI:57705"/>
    </ligand>
</feature>
<comment type="catalytic activity">
    <reaction evidence="18 20">
        <text>N-acetyl-alpha-D-glucosamine 1-phosphate + UTP + H(+) = UDP-N-acetyl-alpha-D-glucosamine + diphosphate</text>
        <dbReference type="Rhea" id="RHEA:13509"/>
        <dbReference type="ChEBI" id="CHEBI:15378"/>
        <dbReference type="ChEBI" id="CHEBI:33019"/>
        <dbReference type="ChEBI" id="CHEBI:46398"/>
        <dbReference type="ChEBI" id="CHEBI:57705"/>
        <dbReference type="ChEBI" id="CHEBI:57776"/>
        <dbReference type="EC" id="2.7.7.23"/>
    </reaction>
</comment>
<dbReference type="HAMAP" id="MF_01631">
    <property type="entry name" value="GlmU"/>
    <property type="match status" value="1"/>
</dbReference>
<feature type="binding site" evidence="20">
    <location>
        <position position="425"/>
    </location>
    <ligand>
        <name>acetyl-CoA</name>
        <dbReference type="ChEBI" id="CHEBI:57288"/>
    </ligand>
</feature>
<dbReference type="GO" id="GO:0009252">
    <property type="term" value="P:peptidoglycan biosynthetic process"/>
    <property type="evidence" value="ECO:0007669"/>
    <property type="project" value="UniProtKB-UniRule"/>
</dbReference>
<dbReference type="Gene3D" id="3.90.550.10">
    <property type="entry name" value="Spore Coat Polysaccharide Biosynthesis Protein SpsA, Chain A"/>
    <property type="match status" value="1"/>
</dbReference>
<feature type="binding site" evidence="20">
    <location>
        <begin position="102"/>
        <end position="104"/>
    </location>
    <ligand>
        <name>UDP-N-acetyl-alpha-D-glucosamine</name>
        <dbReference type="ChEBI" id="CHEBI:57705"/>
    </ligand>
</feature>
<accession>A0A3S9T1X1</accession>
<dbReference type="InterPro" id="IPR001451">
    <property type="entry name" value="Hexapep"/>
</dbReference>
<feature type="binding site" evidence="20">
    <location>
        <begin position="9"/>
        <end position="12"/>
    </location>
    <ligand>
        <name>UDP-N-acetyl-alpha-D-glucosamine</name>
        <dbReference type="ChEBI" id="CHEBI:57705"/>
    </ligand>
</feature>
<feature type="domain" description="Nucleotidyl transferase" evidence="21">
    <location>
        <begin position="6"/>
        <end position="218"/>
    </location>
</feature>
<evidence type="ECO:0000256" key="20">
    <source>
        <dbReference type="HAMAP-Rule" id="MF_01631"/>
    </source>
</evidence>
<keyword evidence="24" id="KW-1185">Reference proteome</keyword>
<comment type="pathway">
    <text evidence="2 20">Nucleotide-sugar biosynthesis; UDP-N-acetyl-alpha-D-glucosamine biosynthesis; N-acetyl-alpha-D-glucosamine 1-phosphate from alpha-D-glucosamine 6-phosphate (route II): step 2/2.</text>
</comment>
<protein>
    <recommendedName>
        <fullName evidence="20">Bifunctional protein GlmU</fullName>
    </recommendedName>
    <domain>
        <recommendedName>
            <fullName evidence="20">UDP-N-acetylglucosamine pyrophosphorylase</fullName>
            <ecNumber evidence="20">2.7.7.23</ecNumber>
        </recommendedName>
        <alternativeName>
            <fullName evidence="20">N-acetylglucosamine-1-phosphate uridyltransferase</fullName>
        </alternativeName>
    </domain>
    <domain>
        <recommendedName>
            <fullName evidence="20">Glucosamine-1-phosphate N-acetyltransferase</fullName>
            <ecNumber evidence="20">2.3.1.157</ecNumber>
        </recommendedName>
    </domain>
</protein>
<dbReference type="KEGG" id="aft:BBF96_14880"/>
<dbReference type="Proteomes" id="UP000267250">
    <property type="component" value="Chromosome"/>
</dbReference>
<evidence type="ECO:0000256" key="18">
    <source>
        <dbReference type="ARBA" id="ARBA00048493"/>
    </source>
</evidence>
<dbReference type="PANTHER" id="PTHR43584">
    <property type="entry name" value="NUCLEOTIDYL TRANSFERASE"/>
    <property type="match status" value="1"/>
</dbReference>
<comment type="pathway">
    <text evidence="20">Bacterial outer membrane biogenesis; LPS lipid A biosynthesis.</text>
</comment>
<feature type="binding site" evidence="20">
    <location>
        <position position="104"/>
    </location>
    <ligand>
        <name>Mg(2+)</name>
        <dbReference type="ChEBI" id="CHEBI:18420"/>
    </ligand>
</feature>
<dbReference type="InterPro" id="IPR050065">
    <property type="entry name" value="GlmU-like"/>
</dbReference>
<comment type="subunit">
    <text evidence="20">Homotrimer.</text>
</comment>
<dbReference type="CDD" id="cd03353">
    <property type="entry name" value="LbH_GlmU_C"/>
    <property type="match status" value="1"/>
</dbReference>
<feature type="binding site" evidence="20">
    <location>
        <position position="379"/>
    </location>
    <ligand>
        <name>UDP-N-acetyl-alpha-D-glucosamine</name>
        <dbReference type="ChEBI" id="CHEBI:57705"/>
    </ligand>
</feature>
<dbReference type="NCBIfam" id="TIGR01173">
    <property type="entry name" value="glmU"/>
    <property type="match status" value="1"/>
</dbReference>
<feature type="binding site" evidence="20">
    <location>
        <position position="368"/>
    </location>
    <ligand>
        <name>UDP-N-acetyl-alpha-D-glucosamine</name>
        <dbReference type="ChEBI" id="CHEBI:57705"/>
    </ligand>
</feature>
<keyword evidence="6 20" id="KW-0963">Cytoplasm</keyword>
<dbReference type="GO" id="GO:0019134">
    <property type="term" value="F:glucosamine-1-phosphate N-acetyltransferase activity"/>
    <property type="evidence" value="ECO:0007669"/>
    <property type="project" value="UniProtKB-UniRule"/>
</dbReference>
<comment type="pathway">
    <text evidence="3 20">Nucleotide-sugar biosynthesis; UDP-N-acetyl-alpha-D-glucosamine biosynthesis; UDP-N-acetyl-alpha-D-glucosamine from N-acetyl-alpha-D-glucosamine 1-phosphate: step 1/1.</text>
</comment>
<dbReference type="GO" id="GO:0000287">
    <property type="term" value="F:magnesium ion binding"/>
    <property type="evidence" value="ECO:0007669"/>
    <property type="project" value="UniProtKB-UniRule"/>
</dbReference>
<feature type="binding site" evidence="20">
    <location>
        <position position="230"/>
    </location>
    <ligand>
        <name>Mg(2+)</name>
        <dbReference type="ChEBI" id="CHEBI:18420"/>
    </ligand>
</feature>
<name>A0A3S9T1X1_9FIRM</name>
<keyword evidence="12 20" id="KW-0133">Cell shape</keyword>
<feature type="active site" description="Proton acceptor" evidence="20">
    <location>
        <position position="365"/>
    </location>
</feature>
<feature type="binding site" evidence="20">
    <location>
        <position position="141"/>
    </location>
    <ligand>
        <name>UDP-N-acetyl-alpha-D-glucosamine</name>
        <dbReference type="ChEBI" id="CHEBI:57705"/>
    </ligand>
</feature>
<keyword evidence="7 20" id="KW-0808">Transferase</keyword>
<evidence type="ECO:0000256" key="7">
    <source>
        <dbReference type="ARBA" id="ARBA00022679"/>
    </source>
</evidence>
<gene>
    <name evidence="20" type="primary">glmU</name>
    <name evidence="23" type="ORF">BBF96_14880</name>
</gene>
<sequence length="452" mass="50125">MRDLITIILAAGKGTRMKSQKIKVLHKLAGKPMLQHLIDTVKKLDSKKVIVVVGYQGEQVQKTIQGENLCYVYQHEQKGTGHAILQAEEILKDFQGDVLVLYGDTPLLTIETLQKLFKTHVDSNADATILSTYLDDPTGYGRIVRDKDGRFLKIVEQSDLASEEEEKINEINTGIYIFNNQKLFKALHQIQPNNAQGEYYLTDVFNILLAEKAKVEVMKTLNSNEIIGINDRVRLAEAEKILRRRINERLMIKGVTIIDPETTYIDEDVEIGQDTIIYPFTFIEGKTRIGKNVLIGPHSRIKDAQIGDDVNITNSVILESIIHERVKIGPFAHIRPGNEIHADAKIGDFVELKKSIIGKGSKVPHLSYVGDAQIGEKCNIGAGTITANYDGKNKHKTKLGNGVFIGSNSTLVAPVELKDGARTGAGSVVTRDVPANTTVVGVPARKFKENKR</sequence>
<feature type="region of interest" description="Linker" evidence="20">
    <location>
        <begin position="233"/>
        <end position="253"/>
    </location>
</feature>
<dbReference type="Pfam" id="PF25087">
    <property type="entry name" value="GMPPB_C"/>
    <property type="match status" value="1"/>
</dbReference>
<feature type="binding site" evidence="20">
    <location>
        <position position="74"/>
    </location>
    <ligand>
        <name>UDP-N-acetyl-alpha-D-glucosamine</name>
        <dbReference type="ChEBI" id="CHEBI:57705"/>
    </ligand>
</feature>
<dbReference type="InterPro" id="IPR005835">
    <property type="entry name" value="NTP_transferase_dom"/>
</dbReference>
<feature type="binding site" evidence="20">
    <location>
        <position position="156"/>
    </location>
    <ligand>
        <name>UDP-N-acetyl-alpha-D-glucosamine</name>
        <dbReference type="ChEBI" id="CHEBI:57705"/>
    </ligand>
</feature>
<feature type="binding site" evidence="20">
    <location>
        <position position="23"/>
    </location>
    <ligand>
        <name>UDP-N-acetyl-alpha-D-glucosamine</name>
        <dbReference type="ChEBI" id="CHEBI:57705"/>
    </ligand>
</feature>
<reference evidence="23 24" key="1">
    <citation type="submission" date="2016-07" db="EMBL/GenBank/DDBJ databases">
        <title>Genome and transcriptome analysis of iron-reducing fermentative bacteria Anoxybacter fermentans.</title>
        <authorList>
            <person name="Zeng X."/>
            <person name="Shao Z."/>
        </authorList>
    </citation>
    <scope>NUCLEOTIDE SEQUENCE [LARGE SCALE GENOMIC DNA]</scope>
    <source>
        <strain evidence="23 24">DY22613</strain>
    </source>
</reference>
<evidence type="ECO:0000256" key="11">
    <source>
        <dbReference type="ARBA" id="ARBA00022842"/>
    </source>
</evidence>
<evidence type="ECO:0000256" key="6">
    <source>
        <dbReference type="ARBA" id="ARBA00022490"/>
    </source>
</evidence>
<dbReference type="EMBL" id="CP016379">
    <property type="protein sequence ID" value="AZR74558.1"/>
    <property type="molecule type" value="Genomic_DNA"/>
</dbReference>
<keyword evidence="13 20" id="KW-0573">Peptidoglycan synthesis</keyword>
<dbReference type="SUPFAM" id="SSF53448">
    <property type="entry name" value="Nucleotide-diphospho-sugar transferases"/>
    <property type="match status" value="1"/>
</dbReference>
<dbReference type="EC" id="2.3.1.157" evidence="20"/>
<dbReference type="GO" id="GO:0005737">
    <property type="term" value="C:cytoplasm"/>
    <property type="evidence" value="ECO:0007669"/>
    <property type="project" value="UniProtKB-SubCell"/>
</dbReference>
<evidence type="ECO:0000256" key="13">
    <source>
        <dbReference type="ARBA" id="ARBA00022984"/>
    </source>
</evidence>
<comment type="caution">
    <text evidence="20">Lacks conserved residue(s) required for the propagation of feature annotation.</text>
</comment>
<evidence type="ECO:0000313" key="23">
    <source>
        <dbReference type="EMBL" id="AZR74558.1"/>
    </source>
</evidence>
<dbReference type="CDD" id="cd02540">
    <property type="entry name" value="GT2_GlmU_N_bac"/>
    <property type="match status" value="1"/>
</dbReference>
<dbReference type="RefSeq" id="WP_127017920.1">
    <property type="nucleotide sequence ID" value="NZ_CP016379.1"/>
</dbReference>
<dbReference type="InterPro" id="IPR011004">
    <property type="entry name" value="Trimer_LpxA-like_sf"/>
</dbReference>
<dbReference type="EC" id="2.7.7.23" evidence="20"/>
<dbReference type="GO" id="GO:0000902">
    <property type="term" value="P:cell morphogenesis"/>
    <property type="evidence" value="ECO:0007669"/>
    <property type="project" value="UniProtKB-UniRule"/>
</dbReference>
<comment type="similarity">
    <text evidence="5 20">In the N-terminal section; belongs to the N-acetylglucosamine-1-phosphate uridyltransferase family.</text>
</comment>
<evidence type="ECO:0000259" key="22">
    <source>
        <dbReference type="Pfam" id="PF25087"/>
    </source>
</evidence>
<dbReference type="InterPro" id="IPR029044">
    <property type="entry name" value="Nucleotide-diphossugar_trans"/>
</dbReference>
<dbReference type="UniPathway" id="UPA00973"/>
<feature type="binding site" evidence="20">
    <location>
        <position position="230"/>
    </location>
    <ligand>
        <name>UDP-N-acetyl-alpha-D-glucosamine</name>
        <dbReference type="ChEBI" id="CHEBI:57705"/>
    </ligand>
</feature>
<feature type="domain" description="Mannose-1-phosphate guanyltransferase C-terminal" evidence="22">
    <location>
        <begin position="319"/>
        <end position="396"/>
    </location>
</feature>
<dbReference type="GO" id="GO:0071555">
    <property type="term" value="P:cell wall organization"/>
    <property type="evidence" value="ECO:0007669"/>
    <property type="project" value="UniProtKB-KW"/>
</dbReference>
<organism evidence="23 24">
    <name type="scientific">Anoxybacter fermentans</name>
    <dbReference type="NCBI Taxonomy" id="1323375"/>
    <lineage>
        <taxon>Bacteria</taxon>
        <taxon>Bacillati</taxon>
        <taxon>Bacillota</taxon>
        <taxon>Clostridia</taxon>
        <taxon>Halanaerobiales</taxon>
        <taxon>Anoxybacter</taxon>
    </lineage>
</organism>
<dbReference type="GO" id="GO:0003977">
    <property type="term" value="F:UDP-N-acetylglucosamine diphosphorylase activity"/>
    <property type="evidence" value="ECO:0007669"/>
    <property type="project" value="UniProtKB-UniRule"/>
</dbReference>
<evidence type="ECO:0000259" key="21">
    <source>
        <dbReference type="Pfam" id="PF00483"/>
    </source>
</evidence>
<feature type="region of interest" description="Pyrophosphorylase" evidence="20">
    <location>
        <begin position="1"/>
        <end position="232"/>
    </location>
</feature>
<dbReference type="GO" id="GO:0016020">
    <property type="term" value="C:membrane"/>
    <property type="evidence" value="ECO:0007669"/>
    <property type="project" value="GOC"/>
</dbReference>
<feature type="binding site" evidence="20">
    <location>
        <begin position="388"/>
        <end position="389"/>
    </location>
    <ligand>
        <name>acetyl-CoA</name>
        <dbReference type="ChEBI" id="CHEBI:57288"/>
    </ligand>
</feature>
<keyword evidence="11 20" id="KW-0460">Magnesium</keyword>
<dbReference type="GO" id="GO:0006048">
    <property type="term" value="P:UDP-N-acetylglucosamine biosynthetic process"/>
    <property type="evidence" value="ECO:0007669"/>
    <property type="project" value="UniProtKB-UniPathway"/>
</dbReference>
<keyword evidence="10 20" id="KW-0677">Repeat</keyword>
<dbReference type="UniPathway" id="UPA00113">
    <property type="reaction ID" value="UER00532"/>
</dbReference>
<comment type="similarity">
    <text evidence="4 20">In the C-terminal section; belongs to the transferase hexapeptide repeat family.</text>
</comment>
<proteinExistence type="inferred from homology"/>
<keyword evidence="15 20" id="KW-0012">Acyltransferase</keyword>
<dbReference type="PANTHER" id="PTHR43584:SF3">
    <property type="entry name" value="BIFUNCTIONAL PROTEIN GLMU"/>
    <property type="match status" value="1"/>
</dbReference>
<feature type="binding site" evidence="20">
    <location>
        <position position="335"/>
    </location>
    <ligand>
        <name>UDP-N-acetyl-alpha-D-glucosamine</name>
        <dbReference type="ChEBI" id="CHEBI:57705"/>
    </ligand>
</feature>
<dbReference type="Pfam" id="PF00132">
    <property type="entry name" value="Hexapep"/>
    <property type="match status" value="2"/>
</dbReference>
<evidence type="ECO:0000256" key="2">
    <source>
        <dbReference type="ARBA" id="ARBA00005166"/>
    </source>
</evidence>
<dbReference type="Pfam" id="PF00483">
    <property type="entry name" value="NTP_transferase"/>
    <property type="match status" value="1"/>
</dbReference>
<comment type="function">
    <text evidence="19 20">Catalyzes the last two sequential reactions in the de novo biosynthetic pathway for UDP-N-acetylglucosamine (UDP-GlcNAc). The C-terminal domain catalyzes the transfer of acetyl group from acetyl coenzyme A to glucosamine-1-phosphate (GlcN-1-P) to produce N-acetylglucosamine-1-phosphate (GlcNAc-1-P), which is converted into UDP-GlcNAc by the transfer of uridine 5-monophosphate (from uridine 5-triphosphate), a reaction catalyzed by the N-terminal domain.</text>
</comment>
<evidence type="ECO:0000256" key="4">
    <source>
        <dbReference type="ARBA" id="ARBA00007707"/>
    </source>
</evidence>
<dbReference type="OrthoDB" id="9775031at2"/>
<evidence type="ECO:0000256" key="14">
    <source>
        <dbReference type="ARBA" id="ARBA00023268"/>
    </source>
</evidence>
<evidence type="ECO:0000256" key="9">
    <source>
        <dbReference type="ARBA" id="ARBA00022723"/>
    </source>
</evidence>
<keyword evidence="16 20" id="KW-0961">Cell wall biogenesis/degradation</keyword>
<dbReference type="Gene3D" id="2.160.10.10">
    <property type="entry name" value="Hexapeptide repeat proteins"/>
    <property type="match status" value="1"/>
</dbReference>
<evidence type="ECO:0000256" key="15">
    <source>
        <dbReference type="ARBA" id="ARBA00023315"/>
    </source>
</evidence>
<dbReference type="NCBIfam" id="NF010934">
    <property type="entry name" value="PRK14354.1"/>
    <property type="match status" value="1"/>
</dbReference>
<feature type="binding site" evidence="20">
    <location>
        <position position="407"/>
    </location>
    <ligand>
        <name>acetyl-CoA</name>
        <dbReference type="ChEBI" id="CHEBI:57288"/>
    </ligand>
</feature>
<comment type="cofactor">
    <cofactor evidence="20">
        <name>Mg(2+)</name>
        <dbReference type="ChEBI" id="CHEBI:18420"/>
    </cofactor>
    <text evidence="20">Binds 1 Mg(2+) ion per subunit.</text>
</comment>
<evidence type="ECO:0000256" key="10">
    <source>
        <dbReference type="ARBA" id="ARBA00022737"/>
    </source>
</evidence>
<comment type="subcellular location">
    <subcellularLocation>
        <location evidence="1 20">Cytoplasm</location>
    </subcellularLocation>
</comment>
<evidence type="ECO:0000256" key="5">
    <source>
        <dbReference type="ARBA" id="ARBA00007947"/>
    </source>
</evidence>
<evidence type="ECO:0000256" key="3">
    <source>
        <dbReference type="ARBA" id="ARBA00005208"/>
    </source>
</evidence>
<evidence type="ECO:0000256" key="17">
    <source>
        <dbReference type="ARBA" id="ARBA00048247"/>
    </source>
</evidence>
<dbReference type="InterPro" id="IPR005882">
    <property type="entry name" value="Bifunctional_GlmU"/>
</dbReference>
<dbReference type="SUPFAM" id="SSF51161">
    <property type="entry name" value="Trimeric LpxA-like enzymes"/>
    <property type="match status" value="1"/>
</dbReference>
<evidence type="ECO:0000313" key="24">
    <source>
        <dbReference type="Proteomes" id="UP000267250"/>
    </source>
</evidence>
<feature type="binding site" evidence="20">
    <location>
        <begin position="79"/>
        <end position="80"/>
    </location>
    <ligand>
        <name>UDP-N-acetyl-alpha-D-glucosamine</name>
        <dbReference type="ChEBI" id="CHEBI:57705"/>
    </ligand>
</feature>
<keyword evidence="14 20" id="KW-0511">Multifunctional enzyme</keyword>
<feature type="binding site" evidence="20">
    <location>
        <position position="172"/>
    </location>
    <ligand>
        <name>UDP-N-acetyl-alpha-D-glucosamine</name>
        <dbReference type="ChEBI" id="CHEBI:57705"/>
    </ligand>
</feature>
<dbReference type="InterPro" id="IPR056729">
    <property type="entry name" value="GMPPB_C"/>
</dbReference>
<feature type="region of interest" description="N-acetyltransferase" evidence="20">
    <location>
        <begin position="254"/>
        <end position="452"/>
    </location>
</feature>
<evidence type="ECO:0000256" key="1">
    <source>
        <dbReference type="ARBA" id="ARBA00004496"/>
    </source>
</evidence>
<feature type="binding site" evidence="20">
    <location>
        <position position="382"/>
    </location>
    <ligand>
        <name>acetyl-CoA</name>
        <dbReference type="ChEBI" id="CHEBI:57288"/>
    </ligand>
</feature>
<dbReference type="GO" id="GO:0008360">
    <property type="term" value="P:regulation of cell shape"/>
    <property type="evidence" value="ECO:0007669"/>
    <property type="project" value="UniProtKB-KW"/>
</dbReference>
<evidence type="ECO:0000256" key="16">
    <source>
        <dbReference type="ARBA" id="ARBA00023316"/>
    </source>
</evidence>
<evidence type="ECO:0000256" key="19">
    <source>
        <dbReference type="ARBA" id="ARBA00049628"/>
    </source>
</evidence>
<dbReference type="InterPro" id="IPR038009">
    <property type="entry name" value="GlmU_C_LbH"/>
</dbReference>
<dbReference type="AlphaFoldDB" id="A0A3S9T1X1"/>
<keyword evidence="9 20" id="KW-0479">Metal-binding</keyword>
<comment type="catalytic activity">
    <reaction evidence="17 20">
        <text>alpha-D-glucosamine 1-phosphate + acetyl-CoA = N-acetyl-alpha-D-glucosamine 1-phosphate + CoA + H(+)</text>
        <dbReference type="Rhea" id="RHEA:13725"/>
        <dbReference type="ChEBI" id="CHEBI:15378"/>
        <dbReference type="ChEBI" id="CHEBI:57287"/>
        <dbReference type="ChEBI" id="CHEBI:57288"/>
        <dbReference type="ChEBI" id="CHEBI:57776"/>
        <dbReference type="ChEBI" id="CHEBI:58516"/>
        <dbReference type="EC" id="2.3.1.157"/>
    </reaction>
</comment>
<keyword evidence="8 20" id="KW-0548">Nucleotidyltransferase</keyword>